<feature type="compositionally biased region" description="Polar residues" evidence="1">
    <location>
        <begin position="92"/>
        <end position="102"/>
    </location>
</feature>
<sequence>MKQNTENTNPITLDGDTSEELETFTYLDSIIDEQGGSDADVKARINKAMAAFLHLKNIWNLKQLLNNIKNSVDALSTSSLQTGNAPPIASPKASNASSKISE</sequence>
<evidence type="ECO:0000256" key="1">
    <source>
        <dbReference type="SAM" id="MobiDB-lite"/>
    </source>
</evidence>
<dbReference type="Proteomes" id="UP000277204">
    <property type="component" value="Unassembled WGS sequence"/>
</dbReference>
<dbReference type="AlphaFoldDB" id="A0A183MAX2"/>
<accession>A0A183MAX2</accession>
<gene>
    <name evidence="2" type="ORF">SMRZ_LOCUS13197</name>
</gene>
<proteinExistence type="predicted"/>
<reference evidence="2 3" key="1">
    <citation type="submission" date="2018-11" db="EMBL/GenBank/DDBJ databases">
        <authorList>
            <consortium name="Pathogen Informatics"/>
        </authorList>
    </citation>
    <scope>NUCLEOTIDE SEQUENCE [LARGE SCALE GENOMIC DNA]</scope>
    <source>
        <strain evidence="2 3">Zambia</strain>
    </source>
</reference>
<protein>
    <submittedName>
        <fullName evidence="2">Uncharacterized protein</fullName>
    </submittedName>
</protein>
<feature type="region of interest" description="Disordered" evidence="1">
    <location>
        <begin position="77"/>
        <end position="102"/>
    </location>
</feature>
<organism evidence="2 3">
    <name type="scientific">Schistosoma margrebowiei</name>
    <dbReference type="NCBI Taxonomy" id="48269"/>
    <lineage>
        <taxon>Eukaryota</taxon>
        <taxon>Metazoa</taxon>
        <taxon>Spiralia</taxon>
        <taxon>Lophotrochozoa</taxon>
        <taxon>Platyhelminthes</taxon>
        <taxon>Trematoda</taxon>
        <taxon>Digenea</taxon>
        <taxon>Strigeidida</taxon>
        <taxon>Schistosomatoidea</taxon>
        <taxon>Schistosomatidae</taxon>
        <taxon>Schistosoma</taxon>
    </lineage>
</organism>
<keyword evidence="3" id="KW-1185">Reference proteome</keyword>
<evidence type="ECO:0000313" key="2">
    <source>
        <dbReference type="EMBL" id="VDP04422.1"/>
    </source>
</evidence>
<evidence type="ECO:0000313" key="3">
    <source>
        <dbReference type="Proteomes" id="UP000277204"/>
    </source>
</evidence>
<dbReference type="EMBL" id="UZAI01009331">
    <property type="protein sequence ID" value="VDP04422.1"/>
    <property type="molecule type" value="Genomic_DNA"/>
</dbReference>
<name>A0A183MAX2_9TREM</name>